<keyword evidence="4" id="KW-0479">Metal-binding</keyword>
<evidence type="ECO:0000256" key="2">
    <source>
        <dbReference type="ARBA" id="ARBA00004123"/>
    </source>
</evidence>
<organism evidence="14 15">
    <name type="scientific">Ditylenchus destructor</name>
    <dbReference type="NCBI Taxonomy" id="166010"/>
    <lineage>
        <taxon>Eukaryota</taxon>
        <taxon>Metazoa</taxon>
        <taxon>Ecdysozoa</taxon>
        <taxon>Nematoda</taxon>
        <taxon>Chromadorea</taxon>
        <taxon>Rhabditida</taxon>
        <taxon>Tylenchina</taxon>
        <taxon>Tylenchomorpha</taxon>
        <taxon>Sphaerularioidea</taxon>
        <taxon>Anguinidae</taxon>
        <taxon>Anguininae</taxon>
        <taxon>Ditylenchus</taxon>
    </lineage>
</organism>
<keyword evidence="6" id="KW-0227">DNA damage</keyword>
<protein>
    <submittedName>
        <fullName evidence="14">Essential Meiotic Endonuclease</fullName>
    </submittedName>
</protein>
<evidence type="ECO:0000256" key="7">
    <source>
        <dbReference type="ARBA" id="ARBA00022801"/>
    </source>
</evidence>
<feature type="region of interest" description="Disordered" evidence="13">
    <location>
        <begin position="62"/>
        <end position="118"/>
    </location>
</feature>
<evidence type="ECO:0000256" key="5">
    <source>
        <dbReference type="ARBA" id="ARBA00022759"/>
    </source>
</evidence>
<comment type="subcellular location">
    <subcellularLocation>
        <location evidence="2">Nucleus</location>
    </subcellularLocation>
</comment>
<accession>A0AAD4N255</accession>
<evidence type="ECO:0000256" key="1">
    <source>
        <dbReference type="ARBA" id="ARBA00001946"/>
    </source>
</evidence>
<keyword evidence="5 14" id="KW-0255">Endonuclease</keyword>
<keyword evidence="8" id="KW-0460">Magnesium</keyword>
<dbReference type="PANTHER" id="PTHR21077">
    <property type="entry name" value="EME1 PROTEIN"/>
    <property type="match status" value="1"/>
</dbReference>
<keyword evidence="7" id="KW-0378">Hydrolase</keyword>
<comment type="cofactor">
    <cofactor evidence="1">
        <name>Mg(2+)</name>
        <dbReference type="ChEBI" id="CHEBI:18420"/>
    </cofactor>
</comment>
<keyword evidence="9" id="KW-0233">DNA recombination</keyword>
<evidence type="ECO:0000256" key="4">
    <source>
        <dbReference type="ARBA" id="ARBA00022723"/>
    </source>
</evidence>
<dbReference type="Proteomes" id="UP001201812">
    <property type="component" value="Unassembled WGS sequence"/>
</dbReference>
<keyword evidence="15" id="KW-1185">Reference proteome</keyword>
<dbReference type="Gene3D" id="3.40.50.10130">
    <property type="match status" value="1"/>
</dbReference>
<dbReference type="AlphaFoldDB" id="A0AAD4N255"/>
<dbReference type="GO" id="GO:0008821">
    <property type="term" value="F:crossover junction DNA endonuclease activity"/>
    <property type="evidence" value="ECO:0007669"/>
    <property type="project" value="TreeGrafter"/>
</dbReference>
<evidence type="ECO:0000256" key="8">
    <source>
        <dbReference type="ARBA" id="ARBA00022842"/>
    </source>
</evidence>
<gene>
    <name evidence="14" type="ORF">DdX_08511</name>
</gene>
<sequence length="414" mass="47850">MDDSIQVIDLSDREEIDAAKQMLQAYSKEEEKLETFQNNFSDGSLELEEQVRTEENIECLSLESSNSSKNNKTIPINPQWSQMFQPCPGTSRDGPTQLQNEEKSGEPKRKKRTKEEIEQEKLKKEVKKVCREINAAKKSKCEKYLFCYVNNNVLQLDETMKDELTTRFAERNLSDQLVCDDTNEMRVIWKRKRVNDFVEDGKLHKFRSMDLENVFAAFLEGDSLAKLIKENKLHNYLEGQLSEIKVKNPHMTVIVLGKCPTKENVLNGALFEAYEKFRVQFRFMSNACNCSFLIVQMHRALAKMEKKDEQDPSAVPVILTEKGIREGPNLVLDWWTRMLDTLHRISEEQKRALVDRYPNPFTLMDSLLTMNAGDAMHEMAQIETGNGRRIGPVIAQKIYHMLTSSDGTEILYSN</sequence>
<evidence type="ECO:0000256" key="11">
    <source>
        <dbReference type="ARBA" id="ARBA00023242"/>
    </source>
</evidence>
<dbReference type="InterPro" id="IPR033310">
    <property type="entry name" value="Mms4/EME1/EME2"/>
</dbReference>
<evidence type="ECO:0000256" key="13">
    <source>
        <dbReference type="SAM" id="MobiDB-lite"/>
    </source>
</evidence>
<feature type="compositionally biased region" description="Basic and acidic residues" evidence="13">
    <location>
        <begin position="100"/>
        <end position="118"/>
    </location>
</feature>
<dbReference type="GO" id="GO:0006302">
    <property type="term" value="P:double-strand break repair"/>
    <property type="evidence" value="ECO:0007669"/>
    <property type="project" value="TreeGrafter"/>
</dbReference>
<dbReference type="Gene3D" id="1.10.150.670">
    <property type="entry name" value="Crossover junction endonuclease EME1, DNA-binding domain"/>
    <property type="match status" value="1"/>
</dbReference>
<dbReference type="GO" id="GO:0031297">
    <property type="term" value="P:replication fork processing"/>
    <property type="evidence" value="ECO:0007669"/>
    <property type="project" value="TreeGrafter"/>
</dbReference>
<evidence type="ECO:0000313" key="14">
    <source>
        <dbReference type="EMBL" id="KAI1714416.1"/>
    </source>
</evidence>
<evidence type="ECO:0000256" key="6">
    <source>
        <dbReference type="ARBA" id="ARBA00022763"/>
    </source>
</evidence>
<keyword evidence="12" id="KW-0469">Meiosis</keyword>
<dbReference type="GO" id="GO:0048476">
    <property type="term" value="C:Holliday junction resolvase complex"/>
    <property type="evidence" value="ECO:0007669"/>
    <property type="project" value="InterPro"/>
</dbReference>
<keyword evidence="10" id="KW-0234">DNA repair</keyword>
<feature type="compositionally biased region" description="Polar residues" evidence="13">
    <location>
        <begin position="73"/>
        <end position="84"/>
    </location>
</feature>
<dbReference type="GO" id="GO:0000712">
    <property type="term" value="P:resolution of meiotic recombination intermediates"/>
    <property type="evidence" value="ECO:0007669"/>
    <property type="project" value="TreeGrafter"/>
</dbReference>
<evidence type="ECO:0000256" key="12">
    <source>
        <dbReference type="ARBA" id="ARBA00023254"/>
    </source>
</evidence>
<dbReference type="PANTHER" id="PTHR21077:SF5">
    <property type="entry name" value="CROSSOVER JUNCTION ENDONUCLEASE MMS4"/>
    <property type="match status" value="1"/>
</dbReference>
<dbReference type="EMBL" id="JAKKPZ010000013">
    <property type="protein sequence ID" value="KAI1714416.1"/>
    <property type="molecule type" value="Genomic_DNA"/>
</dbReference>
<evidence type="ECO:0000256" key="3">
    <source>
        <dbReference type="ARBA" id="ARBA00022722"/>
    </source>
</evidence>
<dbReference type="GO" id="GO:0005634">
    <property type="term" value="C:nucleus"/>
    <property type="evidence" value="ECO:0007669"/>
    <property type="project" value="UniProtKB-SubCell"/>
</dbReference>
<evidence type="ECO:0000313" key="15">
    <source>
        <dbReference type="Proteomes" id="UP001201812"/>
    </source>
</evidence>
<evidence type="ECO:0000256" key="9">
    <source>
        <dbReference type="ARBA" id="ARBA00023172"/>
    </source>
</evidence>
<evidence type="ECO:0000256" key="10">
    <source>
        <dbReference type="ARBA" id="ARBA00023204"/>
    </source>
</evidence>
<dbReference type="GO" id="GO:0031573">
    <property type="term" value="P:mitotic intra-S DNA damage checkpoint signaling"/>
    <property type="evidence" value="ECO:0007669"/>
    <property type="project" value="TreeGrafter"/>
</dbReference>
<keyword evidence="3" id="KW-0540">Nuclease</keyword>
<name>A0AAD4N255_9BILA</name>
<reference evidence="14" key="1">
    <citation type="submission" date="2022-01" db="EMBL/GenBank/DDBJ databases">
        <title>Genome Sequence Resource for Two Populations of Ditylenchus destructor, the Migratory Endoparasitic Phytonematode.</title>
        <authorList>
            <person name="Zhang H."/>
            <person name="Lin R."/>
            <person name="Xie B."/>
        </authorList>
    </citation>
    <scope>NUCLEOTIDE SEQUENCE</scope>
    <source>
        <strain evidence="14">BazhouSP</strain>
    </source>
</reference>
<feature type="compositionally biased region" description="Low complexity" evidence="13">
    <location>
        <begin position="62"/>
        <end position="72"/>
    </location>
</feature>
<comment type="caution">
    <text evidence="14">The sequence shown here is derived from an EMBL/GenBank/DDBJ whole genome shotgun (WGS) entry which is preliminary data.</text>
</comment>
<dbReference type="InterPro" id="IPR042530">
    <property type="entry name" value="EME1/EME2_C"/>
</dbReference>
<proteinExistence type="predicted"/>
<keyword evidence="11" id="KW-0539">Nucleus</keyword>
<dbReference type="GO" id="GO:0046872">
    <property type="term" value="F:metal ion binding"/>
    <property type="evidence" value="ECO:0007669"/>
    <property type="project" value="UniProtKB-KW"/>
</dbReference>